<evidence type="ECO:0000313" key="2">
    <source>
        <dbReference type="Proteomes" id="UP000199258"/>
    </source>
</evidence>
<proteinExistence type="predicted"/>
<accession>A0A1G8J5A4</accession>
<sequence>MVILISQCYPLVFRPNFRQQSLKVSIVSYSLLILAYGEPDIFADKVLQTGPEILIETVYADDCKPVIHGLPLN</sequence>
<protein>
    <submittedName>
        <fullName evidence="1">Uncharacterized protein</fullName>
    </submittedName>
</protein>
<keyword evidence="2" id="KW-1185">Reference proteome</keyword>
<gene>
    <name evidence="1" type="ORF">SAMN04488693_10836</name>
</gene>
<dbReference type="AlphaFoldDB" id="A0A1G8J5A4"/>
<organism evidence="1 2">
    <name type="scientific">Arthrobacter subterraneus</name>
    <dbReference type="NCBI Taxonomy" id="335973"/>
    <lineage>
        <taxon>Bacteria</taxon>
        <taxon>Bacillati</taxon>
        <taxon>Actinomycetota</taxon>
        <taxon>Actinomycetes</taxon>
        <taxon>Micrococcales</taxon>
        <taxon>Micrococcaceae</taxon>
        <taxon>Arthrobacter</taxon>
    </lineage>
</organism>
<name>A0A1G8J5A4_9MICC</name>
<evidence type="ECO:0000313" key="1">
    <source>
        <dbReference type="EMBL" id="SDI26262.1"/>
    </source>
</evidence>
<dbReference type="Proteomes" id="UP000199258">
    <property type="component" value="Unassembled WGS sequence"/>
</dbReference>
<reference evidence="1 2" key="1">
    <citation type="submission" date="2016-10" db="EMBL/GenBank/DDBJ databases">
        <authorList>
            <person name="de Groot N.N."/>
        </authorList>
    </citation>
    <scope>NUCLEOTIDE SEQUENCE [LARGE SCALE GENOMIC DNA]</scope>
    <source>
        <strain evidence="1 2">NP_1H</strain>
    </source>
</reference>
<dbReference type="EMBL" id="FNDT01000008">
    <property type="protein sequence ID" value="SDI26262.1"/>
    <property type="molecule type" value="Genomic_DNA"/>
</dbReference>